<evidence type="ECO:0000313" key="2">
    <source>
        <dbReference type="Proteomes" id="UP000185207"/>
    </source>
</evidence>
<dbReference type="AlphaFoldDB" id="A0A1N6IBT3"/>
<keyword evidence="2" id="KW-1185">Reference proteome</keyword>
<gene>
    <name evidence="1" type="ORF">SAMN05444409_2510</name>
</gene>
<protein>
    <submittedName>
        <fullName evidence="1">GLPGLI family protein</fullName>
    </submittedName>
</protein>
<dbReference type="NCBIfam" id="TIGR01200">
    <property type="entry name" value="GLPGLI"/>
    <property type="match status" value="1"/>
</dbReference>
<dbReference type="STRING" id="1416779.SAMN05444409_2510"/>
<evidence type="ECO:0000313" key="1">
    <source>
        <dbReference type="EMBL" id="SIO29452.1"/>
    </source>
</evidence>
<dbReference type="Proteomes" id="UP000185207">
    <property type="component" value="Unassembled WGS sequence"/>
</dbReference>
<dbReference type="EMBL" id="FSRK01000002">
    <property type="protein sequence ID" value="SIO29452.1"/>
    <property type="molecule type" value="Genomic_DNA"/>
</dbReference>
<sequence>MKTENIEIMKSLKKLVILPLLLLGLIVSAQETANRFFYELTYKPKKDSTRLDKVMTTLDIAKDKSIYQDFTLPAQDSIIKSAVEEMEKTKTFKDMSKMIRWPKFSYKIYKNYPAMTEMYVDRINRNLFAYEESLKFDWKILTDKEKIGTYNTQKATTEFGGRKWTAWFSTDIPFQDGPYKFYGLPGLIVKIEDDEKNYSWLLSGNKSVKDWKEFTYAEEVNAKYGMSNEKKTIAKDKFEKAYAAFKQDPMAEVRTQVPQNMLSMKMPGSDLTIGEMLKNQEKMLNDFFKSTDNPIEVQQVIEKKKK</sequence>
<name>A0A1N6IBT3_9FLAO</name>
<dbReference type="Pfam" id="PF09697">
    <property type="entry name" value="Porph_ging"/>
    <property type="match status" value="1"/>
</dbReference>
<reference evidence="2" key="1">
    <citation type="submission" date="2016-11" db="EMBL/GenBank/DDBJ databases">
        <authorList>
            <person name="Varghese N."/>
            <person name="Submissions S."/>
        </authorList>
    </citation>
    <scope>NUCLEOTIDE SEQUENCE [LARGE SCALE GENOMIC DNA]</scope>
    <source>
        <strain evidence="2">DSM 27623</strain>
    </source>
</reference>
<proteinExistence type="predicted"/>
<dbReference type="InterPro" id="IPR005901">
    <property type="entry name" value="GLPGLI"/>
</dbReference>
<organism evidence="1 2">
    <name type="scientific">Epilithonimonas zeae</name>
    <dbReference type="NCBI Taxonomy" id="1416779"/>
    <lineage>
        <taxon>Bacteria</taxon>
        <taxon>Pseudomonadati</taxon>
        <taxon>Bacteroidota</taxon>
        <taxon>Flavobacteriia</taxon>
        <taxon>Flavobacteriales</taxon>
        <taxon>Weeksellaceae</taxon>
        <taxon>Chryseobacterium group</taxon>
        <taxon>Epilithonimonas</taxon>
    </lineage>
</organism>
<accession>A0A1N6IBT3</accession>